<proteinExistence type="predicted"/>
<evidence type="ECO:0000313" key="4">
    <source>
        <dbReference type="Proteomes" id="UP000002630"/>
    </source>
</evidence>
<feature type="region of interest" description="Disordered" evidence="1">
    <location>
        <begin position="1"/>
        <end position="31"/>
    </location>
</feature>
<feature type="domain" description="Sulfotransferase" evidence="2">
    <location>
        <begin position="103"/>
        <end position="337"/>
    </location>
</feature>
<organism evidence="3 4">
    <name type="scientific">Ectocarpus siliculosus</name>
    <name type="common">Brown alga</name>
    <name type="synonym">Conferva siliculosa</name>
    <dbReference type="NCBI Taxonomy" id="2880"/>
    <lineage>
        <taxon>Eukaryota</taxon>
        <taxon>Sar</taxon>
        <taxon>Stramenopiles</taxon>
        <taxon>Ochrophyta</taxon>
        <taxon>PX clade</taxon>
        <taxon>Phaeophyceae</taxon>
        <taxon>Ectocarpales</taxon>
        <taxon>Ectocarpaceae</taxon>
        <taxon>Ectocarpus</taxon>
    </lineage>
</organism>
<protein>
    <recommendedName>
        <fullName evidence="2">Sulfotransferase domain-containing protein</fullName>
    </recommendedName>
</protein>
<dbReference type="InterPro" id="IPR000863">
    <property type="entry name" value="Sulfotransferase_dom"/>
</dbReference>
<dbReference type="Pfam" id="PF00685">
    <property type="entry name" value="Sulfotransfer_1"/>
    <property type="match status" value="1"/>
</dbReference>
<dbReference type="InterPro" id="IPR027417">
    <property type="entry name" value="P-loop_NTPase"/>
</dbReference>
<dbReference type="AlphaFoldDB" id="D7FXT7"/>
<dbReference type="EMBL" id="FN649760">
    <property type="protein sequence ID" value="CBJ32350.1"/>
    <property type="molecule type" value="Genomic_DNA"/>
</dbReference>
<evidence type="ECO:0000313" key="3">
    <source>
        <dbReference type="EMBL" id="CBJ32350.1"/>
    </source>
</evidence>
<dbReference type="OrthoDB" id="10294238at2759"/>
<evidence type="ECO:0000259" key="2">
    <source>
        <dbReference type="Pfam" id="PF00685"/>
    </source>
</evidence>
<gene>
    <name evidence="3" type="ORF">Esi_0332_0006</name>
</gene>
<feature type="compositionally biased region" description="Basic and acidic residues" evidence="1">
    <location>
        <begin position="1"/>
        <end position="13"/>
    </location>
</feature>
<dbReference type="Proteomes" id="UP000002630">
    <property type="component" value="Unassembled WGS sequence"/>
</dbReference>
<dbReference type="Gene3D" id="3.40.50.300">
    <property type="entry name" value="P-loop containing nucleotide triphosphate hydrolases"/>
    <property type="match status" value="1"/>
</dbReference>
<dbReference type="GO" id="GO:0008146">
    <property type="term" value="F:sulfotransferase activity"/>
    <property type="evidence" value="ECO:0007669"/>
    <property type="project" value="InterPro"/>
</dbReference>
<dbReference type="SUPFAM" id="SSF52540">
    <property type="entry name" value="P-loop containing nucleoside triphosphate hydrolases"/>
    <property type="match status" value="1"/>
</dbReference>
<dbReference type="InParanoid" id="D7FXT7"/>
<name>D7FXT7_ECTSI</name>
<accession>D7FXT7</accession>
<reference evidence="3 4" key="1">
    <citation type="journal article" date="2010" name="Nature">
        <title>The Ectocarpus genome and the independent evolution of multicellularity in brown algae.</title>
        <authorList>
            <person name="Cock J.M."/>
            <person name="Sterck L."/>
            <person name="Rouze P."/>
            <person name="Scornet D."/>
            <person name="Allen A.E."/>
            <person name="Amoutzias G."/>
            <person name="Anthouard V."/>
            <person name="Artiguenave F."/>
            <person name="Aury J.M."/>
            <person name="Badger J.H."/>
            <person name="Beszteri B."/>
            <person name="Billiau K."/>
            <person name="Bonnet E."/>
            <person name="Bothwell J.H."/>
            <person name="Bowler C."/>
            <person name="Boyen C."/>
            <person name="Brownlee C."/>
            <person name="Carrano C.J."/>
            <person name="Charrier B."/>
            <person name="Cho G.Y."/>
            <person name="Coelho S.M."/>
            <person name="Collen J."/>
            <person name="Corre E."/>
            <person name="Da Silva C."/>
            <person name="Delage L."/>
            <person name="Delaroque N."/>
            <person name="Dittami S.M."/>
            <person name="Doulbeau S."/>
            <person name="Elias M."/>
            <person name="Farnham G."/>
            <person name="Gachon C.M."/>
            <person name="Gschloessl B."/>
            <person name="Heesch S."/>
            <person name="Jabbari K."/>
            <person name="Jubin C."/>
            <person name="Kawai H."/>
            <person name="Kimura K."/>
            <person name="Kloareg B."/>
            <person name="Kupper F.C."/>
            <person name="Lang D."/>
            <person name="Le Bail A."/>
            <person name="Leblanc C."/>
            <person name="Lerouge P."/>
            <person name="Lohr M."/>
            <person name="Lopez P.J."/>
            <person name="Martens C."/>
            <person name="Maumus F."/>
            <person name="Michel G."/>
            <person name="Miranda-Saavedra D."/>
            <person name="Morales J."/>
            <person name="Moreau H."/>
            <person name="Motomura T."/>
            <person name="Nagasato C."/>
            <person name="Napoli C.A."/>
            <person name="Nelson D.R."/>
            <person name="Nyvall-Collen P."/>
            <person name="Peters A.F."/>
            <person name="Pommier C."/>
            <person name="Potin P."/>
            <person name="Poulain J."/>
            <person name="Quesneville H."/>
            <person name="Read B."/>
            <person name="Rensing S.A."/>
            <person name="Ritter A."/>
            <person name="Rousvoal S."/>
            <person name="Samanta M."/>
            <person name="Samson G."/>
            <person name="Schroeder D.C."/>
            <person name="Segurens B."/>
            <person name="Strittmatter M."/>
            <person name="Tonon T."/>
            <person name="Tregear J.W."/>
            <person name="Valentin K."/>
            <person name="von Dassow P."/>
            <person name="Yamagishi T."/>
            <person name="Van de Peer Y."/>
            <person name="Wincker P."/>
        </authorList>
    </citation>
    <scope>NUCLEOTIDE SEQUENCE [LARGE SCALE GENOMIC DNA]</scope>
    <source>
        <strain evidence="4">Ec32 / CCAP1310/4</strain>
    </source>
</reference>
<keyword evidence="4" id="KW-1185">Reference proteome</keyword>
<sequence length="386" mass="43328">MGKGTARERERGRWARAWGRRRRLRDEGTQSGGGCCSVFFEQQLQVPAVAGESKTRSASNDGDHQPELPEMSSIQLIDTPLLQEPGGWQLPGNGISMDATGEPKSGTTWLGRLVPDLALHLCGNANNSWCGMGGLVVLDNIPAPKYVFEMVNKTAGEGALFLHFDGNGKHYIPGMKGEPHPGCDNGGRPHENYFGDTPPCLDEEDTPTRERLRACLFNTSALCVQYMPSVDPDVRRSMVIIRDPRDVAMSEREMRMKYYRDPAWIRKATPDVFARKRFEILVSWTHQRYLWHTETVMAPSSHVVFYEDLKDHHHGFIGMADFMGLTCSEEDALEVWRAHRNPAPHGDYSTHGLKQETVQWMNETMARLLPPSLALRWGVTPTDLGA</sequence>
<evidence type="ECO:0000256" key="1">
    <source>
        <dbReference type="SAM" id="MobiDB-lite"/>
    </source>
</evidence>